<keyword evidence="4" id="KW-1185">Reference proteome</keyword>
<dbReference type="EMBL" id="AP019400">
    <property type="protein sequence ID" value="BBI30845.1"/>
    <property type="molecule type" value="Genomic_DNA"/>
</dbReference>
<dbReference type="SUPFAM" id="SSF69318">
    <property type="entry name" value="Integrin alpha N-terminal domain"/>
    <property type="match status" value="1"/>
</dbReference>
<accession>A0A3T1CYM1</accession>
<organism evidence="3 4">
    <name type="scientific">Cohnella abietis</name>
    <dbReference type="NCBI Taxonomy" id="2507935"/>
    <lineage>
        <taxon>Bacteria</taxon>
        <taxon>Bacillati</taxon>
        <taxon>Bacillota</taxon>
        <taxon>Bacilli</taxon>
        <taxon>Bacillales</taxon>
        <taxon>Paenibacillaceae</taxon>
        <taxon>Cohnella</taxon>
    </lineage>
</organism>
<feature type="domain" description="SLH" evidence="2">
    <location>
        <begin position="832"/>
        <end position="887"/>
    </location>
</feature>
<dbReference type="PANTHER" id="PTHR46580:SF4">
    <property type="entry name" value="ATP_GTP-BINDING PROTEIN"/>
    <property type="match status" value="1"/>
</dbReference>
<dbReference type="Gene3D" id="2.30.30.100">
    <property type="match status" value="6"/>
</dbReference>
<dbReference type="InterPro" id="IPR013783">
    <property type="entry name" value="Ig-like_fold"/>
</dbReference>
<evidence type="ECO:0000313" key="3">
    <source>
        <dbReference type="EMBL" id="BBI30845.1"/>
    </source>
</evidence>
<dbReference type="Pfam" id="PF12733">
    <property type="entry name" value="Cadherin-like"/>
    <property type="match status" value="3"/>
</dbReference>
<dbReference type="InterPro" id="IPR013517">
    <property type="entry name" value="FG-GAP"/>
</dbReference>
<dbReference type="AlphaFoldDB" id="A0A3T1CYM1"/>
<dbReference type="KEGG" id="cohn:KCTCHS21_02440"/>
<dbReference type="PANTHER" id="PTHR46580">
    <property type="entry name" value="SENSOR KINASE-RELATED"/>
    <property type="match status" value="1"/>
</dbReference>
<dbReference type="Pfam" id="PF13517">
    <property type="entry name" value="FG-GAP_3"/>
    <property type="match status" value="3"/>
</dbReference>
<sequence>MKSLIRQKSLFIKVALVIVLLFTIQKPFQTYAAPFKSATSYSAGTSTTDVTSADFNKDGHLDVASASLSSSSISVLLGNGDGTFGSEVTYNAGGQAIAITNADFNGDGHIDLATANWSSHSVSILLGNGDGTFANALVIPMSNSVHFIATADFNTDGKMDLALTYSGGSRVDIMLGKGDGTFEPSVSFGTGNATYQVTIGDFNADDKPDLAIASYTDRKVSVLLGNGDGTFAPKVDYTTGQYTQRVVTGDLNKDGKLDLVASNSSGSISILLGNGDGTFQNSVNYLTKGADSRAILIGDFVGDEEVDILVANYGSSSTLSIFSGHGDGTFEPAKTYNTGIGAIFNSVSGDFNGDGVLDVALVSQGGNYVYILLGNHRNADLQSLSLSGGANLNTPFNTDTLGYTSSVAYNVYSINLKPTLVDTTATVTAQVYGGGAPEAIASGGTSSELPLNVGINTIDVVVTAQDGTTVKTYTVDVTRRPNTDASLSGLSLSGGATLSQSFSSGTLSYTSNVAYSQSSVRVTPVGDATATVTVKVNGGTPEVIASGSTSSELPLNVGVNTIDVVVTAQDGTTIKTYTVDVTRANYTGVVTPTRSTNANLNGLSLTGGAALTPTFTLGTFSYTSSVTNDIGSVGVTPTLADTKATVKLRVNGSTPIAVTSGGTSGTLPLNVGTNVIDVTVTAEDGTSQSYTITLTRQAASGAELQPKCTFTDIQQHWAKAEICEAADLGIVEGVNANTFAPDRTVTRAEFAVMLLRALQIPISEQSGTLPFSDKESIPSWAASTIHIGVAEGMLEGYTDGTFRPHQTITRSEMATMIAKSMKWKADSEKYLSYADGTSIPEWARPYVEAVHVSGLLQGRGSNRFVPNGITTRAEAAVVMLRLWTIRN</sequence>
<evidence type="ECO:0000256" key="1">
    <source>
        <dbReference type="ARBA" id="ARBA00022729"/>
    </source>
</evidence>
<dbReference type="Proteomes" id="UP000289856">
    <property type="component" value="Chromosome"/>
</dbReference>
<evidence type="ECO:0000313" key="4">
    <source>
        <dbReference type="Proteomes" id="UP000289856"/>
    </source>
</evidence>
<dbReference type="PROSITE" id="PS51272">
    <property type="entry name" value="SLH"/>
    <property type="match status" value="3"/>
</dbReference>
<reference evidence="3 4" key="1">
    <citation type="submission" date="2019-01" db="EMBL/GenBank/DDBJ databases">
        <title>Complete genome sequence of Cohnella hallensis HS21 isolated from Korean fir (Abies koreana) rhizospheric soil.</title>
        <authorList>
            <person name="Jiang L."/>
            <person name="Kang S.W."/>
            <person name="Kim S."/>
            <person name="Jung J."/>
            <person name="Kim C.Y."/>
            <person name="Kim D.H."/>
            <person name="Kim S.W."/>
            <person name="Lee J."/>
        </authorList>
    </citation>
    <scope>NUCLEOTIDE SEQUENCE [LARGE SCALE GENOMIC DNA]</scope>
    <source>
        <strain evidence="3 4">HS21</strain>
    </source>
</reference>
<name>A0A3T1CYM1_9BACL</name>
<gene>
    <name evidence="3" type="ORF">KCTCHS21_02440</name>
</gene>
<dbReference type="InterPro" id="IPR001119">
    <property type="entry name" value="SLH_dom"/>
</dbReference>
<evidence type="ECO:0000259" key="2">
    <source>
        <dbReference type="PROSITE" id="PS51272"/>
    </source>
</evidence>
<dbReference type="InterPro" id="IPR025883">
    <property type="entry name" value="Cadherin-like_domain"/>
</dbReference>
<protein>
    <recommendedName>
        <fullName evidence="2">SLH domain-containing protein</fullName>
    </recommendedName>
</protein>
<feature type="domain" description="SLH" evidence="2">
    <location>
        <begin position="705"/>
        <end position="768"/>
    </location>
</feature>
<dbReference type="RefSeq" id="WP_130604763.1">
    <property type="nucleotide sequence ID" value="NZ_AP019400.1"/>
</dbReference>
<feature type="domain" description="SLH" evidence="2">
    <location>
        <begin position="771"/>
        <end position="831"/>
    </location>
</feature>
<keyword evidence="1" id="KW-0732">Signal</keyword>
<dbReference type="Gene3D" id="2.60.40.10">
    <property type="entry name" value="Immunoglobulins"/>
    <property type="match status" value="1"/>
</dbReference>
<proteinExistence type="predicted"/>
<dbReference type="InterPro" id="IPR028994">
    <property type="entry name" value="Integrin_alpha_N"/>
</dbReference>
<dbReference type="Pfam" id="PF00395">
    <property type="entry name" value="SLH"/>
    <property type="match status" value="3"/>
</dbReference>
<dbReference type="OrthoDB" id="868906at2"/>